<dbReference type="InterPro" id="IPR053772">
    <property type="entry name" value="At1g61320/At1g61330-like"/>
</dbReference>
<name>A0A2U1QF94_ARTAN</name>
<feature type="region of interest" description="Disordered" evidence="1">
    <location>
        <begin position="1"/>
        <end position="27"/>
    </location>
</feature>
<dbReference type="Pfam" id="PF24758">
    <property type="entry name" value="LRR_At5g56370"/>
    <property type="match status" value="3"/>
</dbReference>
<dbReference type="Gene3D" id="1.20.1280.50">
    <property type="match status" value="1"/>
</dbReference>
<dbReference type="OrthoDB" id="1287740at2759"/>
<feature type="domain" description="F-box" evidence="3">
    <location>
        <begin position="92"/>
        <end position="134"/>
    </location>
</feature>
<accession>A0A2U1QF94</accession>
<dbReference type="PANTHER" id="PTHR34145:SF28">
    <property type="entry name" value="F-BOX DOMAIN-CONTAINING PROTEIN"/>
    <property type="match status" value="1"/>
</dbReference>
<dbReference type="SUPFAM" id="SSF81383">
    <property type="entry name" value="F-box domain"/>
    <property type="match status" value="3"/>
</dbReference>
<evidence type="ECO:0000313" key="4">
    <source>
        <dbReference type="EMBL" id="PWA96658.1"/>
    </source>
</evidence>
<organism evidence="4 5">
    <name type="scientific">Artemisia annua</name>
    <name type="common">Sweet wormwood</name>
    <dbReference type="NCBI Taxonomy" id="35608"/>
    <lineage>
        <taxon>Eukaryota</taxon>
        <taxon>Viridiplantae</taxon>
        <taxon>Streptophyta</taxon>
        <taxon>Embryophyta</taxon>
        <taxon>Tracheophyta</taxon>
        <taxon>Spermatophyta</taxon>
        <taxon>Magnoliopsida</taxon>
        <taxon>eudicotyledons</taxon>
        <taxon>Gunneridae</taxon>
        <taxon>Pentapetalae</taxon>
        <taxon>asterids</taxon>
        <taxon>campanulids</taxon>
        <taxon>Asterales</taxon>
        <taxon>Asteraceae</taxon>
        <taxon>Asteroideae</taxon>
        <taxon>Anthemideae</taxon>
        <taxon>Artemisiinae</taxon>
        <taxon>Artemisia</taxon>
    </lineage>
</organism>
<dbReference type="SUPFAM" id="SSF52058">
    <property type="entry name" value="L domain-like"/>
    <property type="match status" value="1"/>
</dbReference>
<keyword evidence="2" id="KW-0472">Membrane</keyword>
<dbReference type="Gene3D" id="3.80.10.10">
    <property type="entry name" value="Ribonuclease Inhibitor"/>
    <property type="match status" value="2"/>
</dbReference>
<proteinExistence type="predicted"/>
<feature type="transmembrane region" description="Helical" evidence="2">
    <location>
        <begin position="121"/>
        <end position="139"/>
    </location>
</feature>
<dbReference type="InterPro" id="IPR032675">
    <property type="entry name" value="LRR_dom_sf"/>
</dbReference>
<dbReference type="SMART" id="SM00256">
    <property type="entry name" value="FBOX"/>
    <property type="match status" value="3"/>
</dbReference>
<dbReference type="Proteomes" id="UP000245207">
    <property type="component" value="Unassembled WGS sequence"/>
</dbReference>
<gene>
    <name evidence="4" type="ORF">CTI12_AA037270</name>
</gene>
<feature type="domain" description="F-box" evidence="3">
    <location>
        <begin position="1195"/>
        <end position="1237"/>
    </location>
</feature>
<reference evidence="4 5" key="1">
    <citation type="journal article" date="2018" name="Mol. Plant">
        <title>The genome of Artemisia annua provides insight into the evolution of Asteraceae family and artemisinin biosynthesis.</title>
        <authorList>
            <person name="Shen Q."/>
            <person name="Zhang L."/>
            <person name="Liao Z."/>
            <person name="Wang S."/>
            <person name="Yan T."/>
            <person name="Shi P."/>
            <person name="Liu M."/>
            <person name="Fu X."/>
            <person name="Pan Q."/>
            <person name="Wang Y."/>
            <person name="Lv Z."/>
            <person name="Lu X."/>
            <person name="Zhang F."/>
            <person name="Jiang W."/>
            <person name="Ma Y."/>
            <person name="Chen M."/>
            <person name="Hao X."/>
            <person name="Li L."/>
            <person name="Tang Y."/>
            <person name="Lv G."/>
            <person name="Zhou Y."/>
            <person name="Sun X."/>
            <person name="Brodelius P.E."/>
            <person name="Rose J.K.C."/>
            <person name="Tang K."/>
        </authorList>
    </citation>
    <scope>NUCLEOTIDE SEQUENCE [LARGE SCALE GENOMIC DNA]</scope>
    <source>
        <strain evidence="5">cv. Huhao1</strain>
        <tissue evidence="4">Leaf</tissue>
    </source>
</reference>
<dbReference type="InterPro" id="IPR055411">
    <property type="entry name" value="LRR_FXL15/At3g58940/PEG3-like"/>
</dbReference>
<sequence length="1537" mass="177739">MKRREARLTPADPMSNITSTSQARPNVTPETSLHLDAQMIDEAFITAKYMQLDPLMRRRASLKMKMKDLLSVASSKKLKENTIDTTDRISMLPDFIVHHILSYLWKDTITRVRMSVLSKRWFTLTASFPILYFHLYGAWFRSMSRKYDYDYILEMFYKYVEHTVSRFCEQNISAHTLDIFAVVKNREEIEVFGHCLDLVLEKGLQVMHIHFIYNPMNLPMLRLPNTLLSASSLTSLRLHKCELPSSLMVGVVKFKSLRLLSLSELPIDEGVIEYLTKGCPLLEEMYLRHCYGFKTFCVKRHQNLLKVEIYCDRTFLLERIDVEAPHLSYFLLESNKDKAPSMFMASCKKLTTFCYSGSPLKRLDDLLSNFPLIENLCLDLSPHVSNLKLSNHSLKKIRLQSHCYLEEIDLSTPSLLLFEYYDRFFGANSGPLSRKHSSMSKGSDLYQGSTHPCRKDKKIIDIEELKLIQLPPYELEHVKLKDQNCWKTSVYVALVDAVLWCCRPRSLTLVLYHSANKGDVVEYTYEKLLQQEGKGETNIKFVMISSSKDKKQFSDLNSLLKALLLGQFGCKITFIKEEDAYSRAGVGSQGPSLRSAAHPVGPVKFEKFPQGSSKKMEETTIDTTDRISMLPEFIVHHIISYLWNDPKSRVRMSVLSKEWFALTASFPLLFFHLGARRNVCFRGLDSFYRYVEYTVSRFCEQNISAHTLDISTEFVYLEQMELVGHCLELVIEKGVEVLVIDVAYWVNNLPMFRLPNTLSSASSLTSLTLNKCELPSSLMDDDVKFESLKLLSLTKLRIDEGVIERLNKSCPVLKEIYLKSCYGFKTFCVKAHHNLLKVEIYGDITFLIESIDVEAPNLSHFVSVNYKDKTPSMFLASCKKLKTFCYSGIPLKSFSDILSNFPFIENLCLEIPLHANINNLNLSNHSLRKIRLHSQCDLEDIDLNTPSLLLFGYYDRYSSVNIAPLSRKHSSMSKGCMKCFTRDSVEILWFQKLRKFLEKNSIFKVLKLDIYSTLIDVEDLKLIQSSPYKLEHVELKHESWRYKSPAYVALVDAMLWCCCPRSLTLVLYHFIDTSHVVKYTYEKLLQQEDEGQTNIKFVLISSSKDEQHFSDLNSLLQRLYISLDQVKGKQFSDGSKSKITFIKEEGPRRLNNIPALNIDSHFSDTRLLHSDYSKQGSSKKMKKNTKHTTDRISMLPDFIVHHILSFLRKDTKSLVRMSVLSKEWFALTASFPLLYFHQRGWYNLFPSGYASKYIMEKFYKYVEYTVSRFCEQNISAHTLDISANIINLEQRELFGRCFDLVLEKGLQMMEIHFGYYPVNVPMFRFSNTLLSASSLTYLTLQRCELPSSLMVGVVKFKSLRLLSLSDLPIDEGVFEYLTKGCPLLEEIYLRYCNGFKTLCVKRHQNLLKAEIYCDRTSILERIDVEAPNLSYFLLESNKDKAPFLFMGSCKKLTTFCYSGSPLDLPPHVNNLKLSNHSLRKIRLQSHCDLEKIDLNKPSLLLFEYYDQCYRDDANIEPLTRKHSSMSKSVNIQTALNF</sequence>
<keyword evidence="2" id="KW-0812">Transmembrane</keyword>
<dbReference type="EMBL" id="PKPP01000167">
    <property type="protein sequence ID" value="PWA96658.1"/>
    <property type="molecule type" value="Genomic_DNA"/>
</dbReference>
<evidence type="ECO:0000256" key="2">
    <source>
        <dbReference type="SAM" id="Phobius"/>
    </source>
</evidence>
<feature type="domain" description="F-box" evidence="3">
    <location>
        <begin position="630"/>
        <end position="672"/>
    </location>
</feature>
<dbReference type="PANTHER" id="PTHR34145">
    <property type="entry name" value="OS02G0105600 PROTEIN"/>
    <property type="match status" value="1"/>
</dbReference>
<evidence type="ECO:0000313" key="5">
    <source>
        <dbReference type="Proteomes" id="UP000245207"/>
    </source>
</evidence>
<evidence type="ECO:0000256" key="1">
    <source>
        <dbReference type="SAM" id="MobiDB-lite"/>
    </source>
</evidence>
<evidence type="ECO:0000259" key="3">
    <source>
        <dbReference type="SMART" id="SM00256"/>
    </source>
</evidence>
<dbReference type="InterPro" id="IPR036047">
    <property type="entry name" value="F-box-like_dom_sf"/>
</dbReference>
<protein>
    <submittedName>
        <fullName evidence="4">F-box domain, Leucine-rich repeat domain, L domain-like protein</fullName>
    </submittedName>
</protein>
<keyword evidence="5" id="KW-1185">Reference proteome</keyword>
<keyword evidence="2" id="KW-1133">Transmembrane helix</keyword>
<feature type="compositionally biased region" description="Polar residues" evidence="1">
    <location>
        <begin position="15"/>
        <end position="27"/>
    </location>
</feature>
<dbReference type="SUPFAM" id="SSF52047">
    <property type="entry name" value="RNI-like"/>
    <property type="match status" value="2"/>
</dbReference>
<comment type="caution">
    <text evidence="4">The sequence shown here is derived from an EMBL/GenBank/DDBJ whole genome shotgun (WGS) entry which is preliminary data.</text>
</comment>
<dbReference type="InterPro" id="IPR001810">
    <property type="entry name" value="F-box_dom"/>
</dbReference>